<proteinExistence type="predicted"/>
<name>A0A1F7IK10_9BACT</name>
<dbReference type="AlphaFoldDB" id="A0A1F7IK10"/>
<gene>
    <name evidence="1" type="ORF">A3B40_00460</name>
</gene>
<protein>
    <submittedName>
        <fullName evidence="1">Uncharacterized protein</fullName>
    </submittedName>
</protein>
<comment type="caution">
    <text evidence="1">The sequence shown here is derived from an EMBL/GenBank/DDBJ whole genome shotgun (WGS) entry which is preliminary data.</text>
</comment>
<dbReference type="Proteomes" id="UP000178040">
    <property type="component" value="Unassembled WGS sequence"/>
</dbReference>
<reference evidence="1 2" key="1">
    <citation type="journal article" date="2016" name="Nat. Commun.">
        <title>Thousands of microbial genomes shed light on interconnected biogeochemical processes in an aquifer system.</title>
        <authorList>
            <person name="Anantharaman K."/>
            <person name="Brown C.T."/>
            <person name="Hug L.A."/>
            <person name="Sharon I."/>
            <person name="Castelle C.J."/>
            <person name="Probst A.J."/>
            <person name="Thomas B.C."/>
            <person name="Singh A."/>
            <person name="Wilkins M.J."/>
            <person name="Karaoz U."/>
            <person name="Brodie E.L."/>
            <person name="Williams K.H."/>
            <person name="Hubbard S.S."/>
            <person name="Banfield J.F."/>
        </authorList>
    </citation>
    <scope>NUCLEOTIDE SEQUENCE [LARGE SCALE GENOMIC DNA]</scope>
</reference>
<sequence length="125" mass="14738">MKITTKDIIAYLPLDPDFKKEFEEKLDTLDPDRRLEIVDNLWLAFDELFELKFQENLRSAIERVSSNEEEVGADFYKKIRQETRKEIEKEITEKSTTHNLSAIREKLKNIISQTESSLKSTKAEN</sequence>
<organism evidence="1 2">
    <name type="scientific">Candidatus Roizmanbacteria bacterium RIFCSPLOWO2_01_FULL_37_16</name>
    <dbReference type="NCBI Taxonomy" id="1802058"/>
    <lineage>
        <taxon>Bacteria</taxon>
        <taxon>Candidatus Roizmaniibacteriota</taxon>
    </lineage>
</organism>
<accession>A0A1F7IK10</accession>
<dbReference type="EMBL" id="MGAI01000041">
    <property type="protein sequence ID" value="OGK43694.1"/>
    <property type="molecule type" value="Genomic_DNA"/>
</dbReference>
<evidence type="ECO:0000313" key="1">
    <source>
        <dbReference type="EMBL" id="OGK43694.1"/>
    </source>
</evidence>
<evidence type="ECO:0000313" key="2">
    <source>
        <dbReference type="Proteomes" id="UP000178040"/>
    </source>
</evidence>